<organism evidence="2 3">
    <name type="scientific">Catenulispora subtropica</name>
    <dbReference type="NCBI Taxonomy" id="450798"/>
    <lineage>
        <taxon>Bacteria</taxon>
        <taxon>Bacillati</taxon>
        <taxon>Actinomycetota</taxon>
        <taxon>Actinomycetes</taxon>
        <taxon>Catenulisporales</taxon>
        <taxon>Catenulisporaceae</taxon>
        <taxon>Catenulispora</taxon>
    </lineage>
</organism>
<dbReference type="InterPro" id="IPR023393">
    <property type="entry name" value="START-like_dom_sf"/>
</dbReference>
<dbReference type="SUPFAM" id="SSF55961">
    <property type="entry name" value="Bet v1-like"/>
    <property type="match status" value="1"/>
</dbReference>
<gene>
    <name evidence="2" type="ORF">GCM10009838_41570</name>
</gene>
<sequence length="162" mass="16970">MTTKTLGTARITSAAAPAAFFARWADMATWPEWNADTEWVRLDGEFAAGATGVLKPKGGPKTKFVVEKLDDKEFTDVSLLLGARLTFRHLVAAEADGTTAVEVAVTLAGPMARVWNLILGKGIAETLQRDLDSLKDAAEADAHGPHGAPVGAGSGVRAEVTA</sequence>
<comment type="caution">
    <text evidence="2">The sequence shown here is derived from an EMBL/GenBank/DDBJ whole genome shotgun (WGS) entry which is preliminary data.</text>
</comment>
<reference evidence="2 3" key="1">
    <citation type="journal article" date="2019" name="Int. J. Syst. Evol. Microbiol.">
        <title>The Global Catalogue of Microorganisms (GCM) 10K type strain sequencing project: providing services to taxonomists for standard genome sequencing and annotation.</title>
        <authorList>
            <consortium name="The Broad Institute Genomics Platform"/>
            <consortium name="The Broad Institute Genome Sequencing Center for Infectious Disease"/>
            <person name="Wu L."/>
            <person name="Ma J."/>
        </authorList>
    </citation>
    <scope>NUCLEOTIDE SEQUENCE [LARGE SCALE GENOMIC DNA]</scope>
    <source>
        <strain evidence="2 3">JCM 16013</strain>
    </source>
</reference>
<dbReference type="Pfam" id="PF10604">
    <property type="entry name" value="Polyketide_cyc2"/>
    <property type="match status" value="1"/>
</dbReference>
<dbReference type="InterPro" id="IPR019587">
    <property type="entry name" value="Polyketide_cyclase/dehydratase"/>
</dbReference>
<feature type="region of interest" description="Disordered" evidence="1">
    <location>
        <begin position="137"/>
        <end position="162"/>
    </location>
</feature>
<dbReference type="EMBL" id="BAAAQM010000023">
    <property type="protein sequence ID" value="GAA1976932.1"/>
    <property type="molecule type" value="Genomic_DNA"/>
</dbReference>
<dbReference type="RefSeq" id="WP_344658729.1">
    <property type="nucleotide sequence ID" value="NZ_BAAAQM010000023.1"/>
</dbReference>
<evidence type="ECO:0000313" key="2">
    <source>
        <dbReference type="EMBL" id="GAA1976932.1"/>
    </source>
</evidence>
<accession>A0ABN2RXW6</accession>
<dbReference type="Proteomes" id="UP001499854">
    <property type="component" value="Unassembled WGS sequence"/>
</dbReference>
<name>A0ABN2RXW6_9ACTN</name>
<dbReference type="Gene3D" id="3.30.530.20">
    <property type="match status" value="1"/>
</dbReference>
<evidence type="ECO:0000256" key="1">
    <source>
        <dbReference type="SAM" id="MobiDB-lite"/>
    </source>
</evidence>
<keyword evidence="3" id="KW-1185">Reference proteome</keyword>
<proteinExistence type="predicted"/>
<evidence type="ECO:0000313" key="3">
    <source>
        <dbReference type="Proteomes" id="UP001499854"/>
    </source>
</evidence>
<evidence type="ECO:0008006" key="4">
    <source>
        <dbReference type="Google" id="ProtNLM"/>
    </source>
</evidence>
<protein>
    <recommendedName>
        <fullName evidence="4">Polyketide cyclase/dehydrase</fullName>
    </recommendedName>
</protein>